<evidence type="ECO:0000256" key="6">
    <source>
        <dbReference type="SAM" id="SignalP"/>
    </source>
</evidence>
<reference evidence="8" key="1">
    <citation type="journal article" date="2011" name="Stand. Genomic Sci.">
        <title>Genome sequence of the filamentous, gliding Thiothrix nivea neotype strain (JP2(T)).</title>
        <authorList>
            <person name="Lapidus A."/>
            <person name="Nolan M."/>
            <person name="Lucas S."/>
            <person name="Glavina Del Rio T."/>
            <person name="Tice H."/>
            <person name="Cheng J.F."/>
            <person name="Tapia R."/>
            <person name="Han C."/>
            <person name="Goodwin L."/>
            <person name="Pitluck S."/>
            <person name="Liolios K."/>
            <person name="Pagani I."/>
            <person name="Ivanova N."/>
            <person name="Huntemann M."/>
            <person name="Mavromatis K."/>
            <person name="Mikhailova N."/>
            <person name="Pati A."/>
            <person name="Chen A."/>
            <person name="Palaniappan K."/>
            <person name="Land M."/>
            <person name="Brambilla E.M."/>
            <person name="Rohde M."/>
            <person name="Abt B."/>
            <person name="Verbarg S."/>
            <person name="Goker M."/>
            <person name="Bristow J."/>
            <person name="Eisen J.A."/>
            <person name="Markowitz V."/>
            <person name="Hugenholtz P."/>
            <person name="Kyrpides N.C."/>
            <person name="Klenk H.P."/>
            <person name="Woyke T."/>
        </authorList>
    </citation>
    <scope>NUCLEOTIDE SEQUENCE [LARGE SCALE GENOMIC DNA]</scope>
    <source>
        <strain evidence="8">ATCC 35100 / DSM 5205 / JP2</strain>
    </source>
</reference>
<dbReference type="PANTHER" id="PTHR37467">
    <property type="entry name" value="EXPORTED CALCIUM-BINDING GLYCOPROTEIN-RELATED"/>
    <property type="match status" value="1"/>
</dbReference>
<keyword evidence="8" id="KW-1185">Reference proteome</keyword>
<feature type="compositionally biased region" description="Polar residues" evidence="5">
    <location>
        <begin position="256"/>
        <end position="268"/>
    </location>
</feature>
<evidence type="ECO:0000256" key="2">
    <source>
        <dbReference type="ARBA" id="ARBA00022525"/>
    </source>
</evidence>
<name>A0A656HG25_THINJ</name>
<organism evidence="7 8">
    <name type="scientific">Thiothrix nivea (strain ATCC 35100 / DSM 5205 / JP2)</name>
    <dbReference type="NCBI Taxonomy" id="870187"/>
    <lineage>
        <taxon>Bacteria</taxon>
        <taxon>Pseudomonadati</taxon>
        <taxon>Pseudomonadota</taxon>
        <taxon>Gammaproteobacteria</taxon>
        <taxon>Thiotrichales</taxon>
        <taxon>Thiotrichaceae</taxon>
        <taxon>Thiothrix</taxon>
    </lineage>
</organism>
<dbReference type="InterPro" id="IPR059100">
    <property type="entry name" value="TSP3_bac"/>
</dbReference>
<feature type="region of interest" description="Disordered" evidence="5">
    <location>
        <begin position="195"/>
        <end position="833"/>
    </location>
</feature>
<proteinExistence type="predicted"/>
<feature type="compositionally biased region" description="Basic and acidic residues" evidence="5">
    <location>
        <begin position="719"/>
        <end position="736"/>
    </location>
</feature>
<evidence type="ECO:0000313" key="7">
    <source>
        <dbReference type="EMBL" id="EIJ34139.1"/>
    </source>
</evidence>
<gene>
    <name evidence="7" type="ORF">Thini_1537</name>
</gene>
<feature type="compositionally biased region" description="Basic and acidic residues" evidence="5">
    <location>
        <begin position="499"/>
        <end position="519"/>
    </location>
</feature>
<feature type="compositionally biased region" description="Basic and acidic residues" evidence="5">
    <location>
        <begin position="235"/>
        <end position="253"/>
    </location>
</feature>
<dbReference type="OrthoDB" id="5619339at2"/>
<keyword evidence="3 6" id="KW-0732">Signal</keyword>
<evidence type="ECO:0000313" key="8">
    <source>
        <dbReference type="Proteomes" id="UP000005317"/>
    </source>
</evidence>
<feature type="compositionally biased region" description="Basic and acidic residues" evidence="5">
    <location>
        <begin position="338"/>
        <end position="358"/>
    </location>
</feature>
<dbReference type="Gene3D" id="4.10.1080.10">
    <property type="entry name" value="TSP type-3 repeat"/>
    <property type="match status" value="5"/>
</dbReference>
<accession>A0A656HG25</accession>
<keyword evidence="2" id="KW-0964">Secreted</keyword>
<feature type="compositionally biased region" description="Basic and acidic residues" evidence="5">
    <location>
        <begin position="195"/>
        <end position="210"/>
    </location>
</feature>
<feature type="compositionally biased region" description="Basic and acidic residues" evidence="5">
    <location>
        <begin position="660"/>
        <end position="680"/>
    </location>
</feature>
<feature type="compositionally biased region" description="Basic and acidic residues" evidence="5">
    <location>
        <begin position="558"/>
        <end position="575"/>
    </location>
</feature>
<dbReference type="EMBL" id="JH651384">
    <property type="protein sequence ID" value="EIJ34139.1"/>
    <property type="molecule type" value="Genomic_DNA"/>
</dbReference>
<evidence type="ECO:0000256" key="1">
    <source>
        <dbReference type="ARBA" id="ARBA00004613"/>
    </source>
</evidence>
<sequence length="1095" mass="115871" precursor="true">MQSRTTLRKLLGLSTSALLLAGNSAWAAQTLEYTIRWDTSDNRYHVFMKPNATPTRDMSLTGQITIIVPHAEGTDKFTVTGKKVPVLDTNWKNDSRVDTPSERPDSDYISFSLSIDEPSAFAWQAGVEQEVLSFNNSATCLGPVSLMDNTDPFMPPNSTNTNPGNQFTNLGWGTAGENNYLGNYDSNIADCRDSLDDDGDGLKNGDERLGGTDPGNPDSDGDGLSDGVEVNTTKTDPKNPDSDGDGIDDKTEVGTDPNNPTNTDSDTLINALDPDDDNDGVLTKNENYNGGTPLDDDTDGDKIPDYLDTDDDGDNIPSASEGNDPNKDGSPADAIDTDGDKIPDYLDKNNTDGPKADPDGDGLTNEQEQALGTDPTKADTDGDGLPDNVEVNTTKTDPTKVDSDGDGIDDKTEVGADPTKPTNSDGDTLINALDPDDDNDGVLTKNENYNGGTPLDDDTDGDKIPDYLDTDDDGDNIPSASEGNDPNKDGSPADATDTDGDKIPDYLDKNSTDGPKADPDGDGLTNEQEQALGTDPTKADTDGDGLPDNVEVNTTKTDPTKVDSDGDGIDDKTEVGIDPTKPTNSDGDTLINALDPDDDNDGVLTKNENYNGGTPLDDDTDGDKIPDYLDTDDDGDNIPTASEGNDPNKDGSPADATDTDGDKIPDYLDKNSTDGPKADPDGDGLTNEQEQALGTDPTKADTDGDGLPDNVEVNTTKTDPTKVDSDGDGIDDKTEVGSDPTKPTNSDGDTLINALDPDDDNDGILTKNENYNGGTPLDDDTDGDKIPDYLDTDDDGDNIPSASEGNDPNKDGSPADATDTDGDNIPDYLDTSPNGVKLQVKVMLQGAYDSTTGMMKDTLRSQGLIPLAQPYNMGIYSYAGKETTTLARLATTGNDAPVDWVLVELRDPTTPTTVKARMAALVQRDGDVMDATTGSTSLLLPGMASGNYYVAIHHRNHLGVMTAGQVNLNTVSPTMVNFIAKTTATWGEYGRYDPSAAGSTALLWAGNANIDKRVIANGQNADTTLILGTVLPLENLSSSTNYRLPGYLTTDTNMDGVTIFAGPYNDVNLLLGDVLMHPNNSLIPNANFIINRQVP</sequence>
<feature type="chain" id="PRO_5024828330" evidence="6">
    <location>
        <begin position="28"/>
        <end position="1095"/>
    </location>
</feature>
<evidence type="ECO:0000256" key="5">
    <source>
        <dbReference type="SAM" id="MobiDB-lite"/>
    </source>
</evidence>
<keyword evidence="4" id="KW-0106">Calcium</keyword>
<protein>
    <submittedName>
        <fullName evidence="7">Conserved repeat domain-containing protein</fullName>
    </submittedName>
</protein>
<dbReference type="InterPro" id="IPR053180">
    <property type="entry name" value="Ca-binding_acidic-repeat"/>
</dbReference>
<dbReference type="GO" id="GO:0005509">
    <property type="term" value="F:calcium ion binding"/>
    <property type="evidence" value="ECO:0007669"/>
    <property type="project" value="InterPro"/>
</dbReference>
<feature type="compositionally biased region" description="Basic and acidic residues" evidence="5">
    <location>
        <begin position="397"/>
        <end position="414"/>
    </location>
</feature>
<dbReference type="PANTHER" id="PTHR37467:SF1">
    <property type="entry name" value="EXPORTED CALCIUM-BINDING GLYCOPROTEIN"/>
    <property type="match status" value="1"/>
</dbReference>
<evidence type="ECO:0000256" key="3">
    <source>
        <dbReference type="ARBA" id="ARBA00022729"/>
    </source>
</evidence>
<evidence type="ECO:0000256" key="4">
    <source>
        <dbReference type="ARBA" id="ARBA00022837"/>
    </source>
</evidence>
<feature type="signal peptide" evidence="6">
    <location>
        <begin position="1"/>
        <end position="27"/>
    </location>
</feature>
<dbReference type="Proteomes" id="UP000005317">
    <property type="component" value="Unassembled WGS sequence"/>
</dbReference>
<dbReference type="InterPro" id="IPR028974">
    <property type="entry name" value="TSP_type-3_rpt"/>
</dbReference>
<dbReference type="AlphaFoldDB" id="A0A656HG25"/>
<comment type="subcellular location">
    <subcellularLocation>
        <location evidence="1">Secreted</location>
    </subcellularLocation>
</comment>
<dbReference type="RefSeq" id="WP_002708081.1">
    <property type="nucleotide sequence ID" value="NZ_JH651384.1"/>
</dbReference>
<dbReference type="Pfam" id="PF18884">
    <property type="entry name" value="TSP3_bac"/>
    <property type="match status" value="9"/>
</dbReference>